<protein>
    <submittedName>
        <fullName evidence="2">Tyrosine protein phosphatase</fullName>
    </submittedName>
</protein>
<sequence>MPERFLIAADLPGQLTIMPCPTGEDLPDQFETFAQAGITRIISMLAPDEAALLGVASEAALCAKAGMVFENHPIVDFGLPDETAFRRLVIQIADHLHSGAHVAIHCRAGIGRSGMVASAVLIRLGQTPEQAIEQVSTGRGVSIPDTIEQRQFILNFEK</sequence>
<dbReference type="PROSITE" id="PS00383">
    <property type="entry name" value="TYR_PHOSPHATASE_1"/>
    <property type="match status" value="1"/>
</dbReference>
<dbReference type="InterPro" id="IPR000387">
    <property type="entry name" value="Tyr_Pase_dom"/>
</dbReference>
<dbReference type="FunFam" id="3.90.190.10:FF:000157">
    <property type="entry name" value="Protein-tyrosine phosphatase"/>
    <property type="match status" value="1"/>
</dbReference>
<name>A0A061SRM7_9RHOB</name>
<dbReference type="InterPro" id="IPR050561">
    <property type="entry name" value="PTP"/>
</dbReference>
<evidence type="ECO:0000259" key="1">
    <source>
        <dbReference type="PROSITE" id="PS50056"/>
    </source>
</evidence>
<dbReference type="InterPro" id="IPR029021">
    <property type="entry name" value="Prot-tyrosine_phosphatase-like"/>
</dbReference>
<dbReference type="PANTHER" id="PTHR23339">
    <property type="entry name" value="TYROSINE SPECIFIC PROTEIN PHOSPHATASE AND DUAL SPECIFICITY PROTEIN PHOSPHATASE"/>
    <property type="match status" value="1"/>
</dbReference>
<dbReference type="Proteomes" id="UP000027337">
    <property type="component" value="Unassembled WGS sequence"/>
</dbReference>
<dbReference type="eggNOG" id="COG2453">
    <property type="taxonomic scope" value="Bacteria"/>
</dbReference>
<keyword evidence="3" id="KW-1185">Reference proteome</keyword>
<dbReference type="STRING" id="83219.PM02_06850"/>
<dbReference type="InterPro" id="IPR016130">
    <property type="entry name" value="Tyr_Pase_AS"/>
</dbReference>
<dbReference type="Gene3D" id="3.90.190.10">
    <property type="entry name" value="Protein tyrosine phosphatase superfamily"/>
    <property type="match status" value="1"/>
</dbReference>
<evidence type="ECO:0000313" key="3">
    <source>
        <dbReference type="Proteomes" id="UP000027337"/>
    </source>
</evidence>
<comment type="caution">
    <text evidence="2">The sequence shown here is derived from an EMBL/GenBank/DDBJ whole genome shotgun (WGS) entry which is preliminary data.</text>
</comment>
<dbReference type="Pfam" id="PF22785">
    <property type="entry name" value="Tc-R-P"/>
    <property type="match status" value="1"/>
</dbReference>
<evidence type="ECO:0000313" key="2">
    <source>
        <dbReference type="EMBL" id="KAJ03537.1"/>
    </source>
</evidence>
<feature type="domain" description="Tyrosine specific protein phosphatases" evidence="1">
    <location>
        <begin position="83"/>
        <end position="150"/>
    </location>
</feature>
<dbReference type="AlphaFoldDB" id="A0A061SRM7"/>
<proteinExistence type="predicted"/>
<dbReference type="RefSeq" id="WP_051584072.1">
    <property type="nucleotide sequence ID" value="NZ_JEMU01000005.1"/>
</dbReference>
<dbReference type="SUPFAM" id="SSF52799">
    <property type="entry name" value="(Phosphotyrosine protein) phosphatases II"/>
    <property type="match status" value="1"/>
</dbReference>
<reference evidence="2 3" key="1">
    <citation type="journal article" date="2014" name="Genome Announc.">
        <title>Draft Genome Sequences of Two Isolates of the Roseobacter Group, Sulfitobacter sp. Strains 3SOLIMAR09 and 1FIGIMAR09, from Harbors of Mallorca Island (Mediterranean Sea).</title>
        <authorList>
            <person name="Mas-Llado M."/>
            <person name="Pina-Villalonga J.M."/>
            <person name="Brunet-Galmes I."/>
            <person name="Nogales B."/>
            <person name="Bosch R."/>
        </authorList>
    </citation>
    <scope>NUCLEOTIDE SEQUENCE [LARGE SCALE GENOMIC DNA]</scope>
    <source>
        <strain evidence="2 3">1FIGIMAR09</strain>
    </source>
</reference>
<dbReference type="EMBL" id="JEMU01000005">
    <property type="protein sequence ID" value="KAJ03537.1"/>
    <property type="molecule type" value="Genomic_DNA"/>
</dbReference>
<accession>A0A061SRM7</accession>
<dbReference type="PROSITE" id="PS50056">
    <property type="entry name" value="TYR_PHOSPHATASE_2"/>
    <property type="match status" value="1"/>
</dbReference>
<gene>
    <name evidence="2" type="ORF">PM02_06850</name>
</gene>
<organism evidence="2 3">
    <name type="scientific">Sulfitobacter mediterraneus</name>
    <dbReference type="NCBI Taxonomy" id="83219"/>
    <lineage>
        <taxon>Bacteria</taxon>
        <taxon>Pseudomonadati</taxon>
        <taxon>Pseudomonadota</taxon>
        <taxon>Alphaproteobacteria</taxon>
        <taxon>Rhodobacterales</taxon>
        <taxon>Roseobacteraceae</taxon>
        <taxon>Sulfitobacter</taxon>
    </lineage>
</organism>